<dbReference type="Proteomes" id="UP001293254">
    <property type="component" value="Unassembled WGS sequence"/>
</dbReference>
<reference evidence="1" key="1">
    <citation type="submission" date="2020-06" db="EMBL/GenBank/DDBJ databases">
        <authorList>
            <person name="Li T."/>
            <person name="Hu X."/>
            <person name="Zhang T."/>
            <person name="Song X."/>
            <person name="Zhang H."/>
            <person name="Dai N."/>
            <person name="Sheng W."/>
            <person name="Hou X."/>
            <person name="Wei L."/>
        </authorList>
    </citation>
    <scope>NUCLEOTIDE SEQUENCE</scope>
    <source>
        <strain evidence="1">3651</strain>
        <tissue evidence="1">Leaf</tissue>
    </source>
</reference>
<organism evidence="1 2">
    <name type="scientific">Sesamum alatum</name>
    <dbReference type="NCBI Taxonomy" id="300844"/>
    <lineage>
        <taxon>Eukaryota</taxon>
        <taxon>Viridiplantae</taxon>
        <taxon>Streptophyta</taxon>
        <taxon>Embryophyta</taxon>
        <taxon>Tracheophyta</taxon>
        <taxon>Spermatophyta</taxon>
        <taxon>Magnoliopsida</taxon>
        <taxon>eudicotyledons</taxon>
        <taxon>Gunneridae</taxon>
        <taxon>Pentapetalae</taxon>
        <taxon>asterids</taxon>
        <taxon>lamiids</taxon>
        <taxon>Lamiales</taxon>
        <taxon>Pedaliaceae</taxon>
        <taxon>Sesamum</taxon>
    </lineage>
</organism>
<sequence>MRWIPKGPKTPATTTRLLWPNRHTGFIHNKTSRRALSTKDFTKTQSIKDYKVITKAVHKELNQREHKEKKKGEKGILSLSWRNTHGGVFIEKKKKSLDEGINSGDIGKRG</sequence>
<keyword evidence="2" id="KW-1185">Reference proteome</keyword>
<dbReference type="AlphaFoldDB" id="A0AAE2C939"/>
<accession>A0AAE2C939</accession>
<reference evidence="1" key="2">
    <citation type="journal article" date="2024" name="Plant">
        <title>Genomic evolution and insights into agronomic trait innovations of Sesamum species.</title>
        <authorList>
            <person name="Miao H."/>
            <person name="Wang L."/>
            <person name="Qu L."/>
            <person name="Liu H."/>
            <person name="Sun Y."/>
            <person name="Le M."/>
            <person name="Wang Q."/>
            <person name="Wei S."/>
            <person name="Zheng Y."/>
            <person name="Lin W."/>
            <person name="Duan Y."/>
            <person name="Cao H."/>
            <person name="Xiong S."/>
            <person name="Wang X."/>
            <person name="Wei L."/>
            <person name="Li C."/>
            <person name="Ma Q."/>
            <person name="Ju M."/>
            <person name="Zhao R."/>
            <person name="Li G."/>
            <person name="Mu C."/>
            <person name="Tian Q."/>
            <person name="Mei H."/>
            <person name="Zhang T."/>
            <person name="Gao T."/>
            <person name="Zhang H."/>
        </authorList>
    </citation>
    <scope>NUCLEOTIDE SEQUENCE</scope>
    <source>
        <strain evidence="1">3651</strain>
    </source>
</reference>
<protein>
    <submittedName>
        <fullName evidence="1">Uncharacterized protein</fullName>
    </submittedName>
</protein>
<evidence type="ECO:0000313" key="1">
    <source>
        <dbReference type="EMBL" id="KAK4413300.1"/>
    </source>
</evidence>
<dbReference type="EMBL" id="JACGWO010000012">
    <property type="protein sequence ID" value="KAK4413300.1"/>
    <property type="molecule type" value="Genomic_DNA"/>
</dbReference>
<gene>
    <name evidence="1" type="ORF">Salat_2742600</name>
</gene>
<proteinExistence type="predicted"/>
<comment type="caution">
    <text evidence="1">The sequence shown here is derived from an EMBL/GenBank/DDBJ whole genome shotgun (WGS) entry which is preliminary data.</text>
</comment>
<name>A0AAE2C939_9LAMI</name>
<evidence type="ECO:0000313" key="2">
    <source>
        <dbReference type="Proteomes" id="UP001293254"/>
    </source>
</evidence>